<feature type="domain" description="PilZ" evidence="1">
    <location>
        <begin position="3"/>
        <end position="100"/>
    </location>
</feature>
<gene>
    <name evidence="2" type="ORF">SAMN05660420_02953</name>
</gene>
<dbReference type="OrthoDB" id="370480at2"/>
<dbReference type="Proteomes" id="UP000199409">
    <property type="component" value="Unassembled WGS sequence"/>
</dbReference>
<dbReference type="Gene3D" id="2.40.10.220">
    <property type="entry name" value="predicted glycosyltransferase like domains"/>
    <property type="match status" value="1"/>
</dbReference>
<dbReference type="SUPFAM" id="SSF141371">
    <property type="entry name" value="PilZ domain-like"/>
    <property type="match status" value="1"/>
</dbReference>
<proteinExistence type="predicted"/>
<keyword evidence="3" id="KW-1185">Reference proteome</keyword>
<dbReference type="STRING" id="37625.SAMN05660420_02953"/>
<dbReference type="GO" id="GO:0035438">
    <property type="term" value="F:cyclic-di-GMP binding"/>
    <property type="evidence" value="ECO:0007669"/>
    <property type="project" value="InterPro"/>
</dbReference>
<organism evidence="2 3">
    <name type="scientific">Desulfuromusa kysingii</name>
    <dbReference type="NCBI Taxonomy" id="37625"/>
    <lineage>
        <taxon>Bacteria</taxon>
        <taxon>Pseudomonadati</taxon>
        <taxon>Thermodesulfobacteriota</taxon>
        <taxon>Desulfuromonadia</taxon>
        <taxon>Desulfuromonadales</taxon>
        <taxon>Geopsychrobacteraceae</taxon>
        <taxon>Desulfuromusa</taxon>
    </lineage>
</organism>
<evidence type="ECO:0000313" key="3">
    <source>
        <dbReference type="Proteomes" id="UP000199409"/>
    </source>
</evidence>
<accession>A0A1H4DI94</accession>
<dbReference type="InterPro" id="IPR009875">
    <property type="entry name" value="PilZ_domain"/>
</dbReference>
<sequence length="122" mass="14152">MTEQRDYRRLNFRTESDITINDAVYRCDIVDLALQGALFRSELQLPIPLGAKVPLSIYLPETSMRMQFIGELIHQHGNFYGFIFVSAEDQSLAHLRRLLELNFGDAESTEQEFSHWLRKSSS</sequence>
<dbReference type="EMBL" id="FNQN01000010">
    <property type="protein sequence ID" value="SEA71962.1"/>
    <property type="molecule type" value="Genomic_DNA"/>
</dbReference>
<reference evidence="2 3" key="1">
    <citation type="submission" date="2016-10" db="EMBL/GenBank/DDBJ databases">
        <authorList>
            <person name="de Groot N.N."/>
        </authorList>
    </citation>
    <scope>NUCLEOTIDE SEQUENCE [LARGE SCALE GENOMIC DNA]</scope>
    <source>
        <strain evidence="2 3">DSM 7343</strain>
    </source>
</reference>
<protein>
    <submittedName>
        <fullName evidence="2">PilZ domain-containing protein</fullName>
    </submittedName>
</protein>
<evidence type="ECO:0000313" key="2">
    <source>
        <dbReference type="EMBL" id="SEA71962.1"/>
    </source>
</evidence>
<name>A0A1H4DI94_9BACT</name>
<evidence type="ECO:0000259" key="1">
    <source>
        <dbReference type="Pfam" id="PF07238"/>
    </source>
</evidence>
<dbReference type="RefSeq" id="WP_092350205.1">
    <property type="nucleotide sequence ID" value="NZ_FNQN01000010.1"/>
</dbReference>
<dbReference type="AlphaFoldDB" id="A0A1H4DI94"/>
<dbReference type="Pfam" id="PF07238">
    <property type="entry name" value="PilZ"/>
    <property type="match status" value="1"/>
</dbReference>